<dbReference type="NCBIfam" id="NF010052">
    <property type="entry name" value="PRK13529.1"/>
    <property type="match status" value="1"/>
</dbReference>
<evidence type="ECO:0000256" key="4">
    <source>
        <dbReference type="ARBA" id="ARBA00023027"/>
    </source>
</evidence>
<evidence type="ECO:0000259" key="6">
    <source>
        <dbReference type="SMART" id="SM00919"/>
    </source>
</evidence>
<sequence>MPARPAALTNPLTNRGTAFTLEERAKLGLTGRLPSAVETLDQQVARCYRQLKSLTTDLHRYIYLDQLHSRNEVLYYRLLTDHLPEMLPIVYDPTVGEAIKMWSRDYRRSRAVYLSIDRIEDIEASFATLDMGPEDVDLLVVSDAEEILGIGDWGVNGTDISVGKLAVYTAAAGIHPERAIAVNLDCGTNNELLLNDPDYLGNRHSRIRGERYDEFIAEYLRVAAKLYPKALLHFEDFGPSNARRILVENRDKYRIFNDDMQGTGAIVMAAVVSGLKVTGQTFADQRLVVYGAGTAGTGMADQIHAAMVRDGLSEDEARRRVWLIDRNGLVTDDMPGLPGYQAAYARPAAEVVDWERHGGTIGLLETVKQVKPTILIGTSTDHGAFTREVIETMSAGVERPIVLPLSNPTERIEAMPSDVIAWSKGRALVAVGIPVDPFTYDGTTYTIGQGNNALLYPGLGLGVIVSGASTVTDGMLLAAAQAVAGQVDPTELGAALLPPVENLRASSATVAVAVARQAAADGVATVEPDDLIQAVQDAMWQPVYQALPG</sequence>
<dbReference type="Pfam" id="PF03949">
    <property type="entry name" value="Malic_M"/>
    <property type="match status" value="1"/>
</dbReference>
<dbReference type="Proteomes" id="UP000678513">
    <property type="component" value="Chromosome"/>
</dbReference>
<dbReference type="InterPro" id="IPR037062">
    <property type="entry name" value="Malic_N_dom_sf"/>
</dbReference>
<feature type="domain" description="Malic enzyme N-terminal" evidence="7">
    <location>
        <begin position="68"/>
        <end position="254"/>
    </location>
</feature>
<dbReference type="PROSITE" id="PS00331">
    <property type="entry name" value="MALIC_ENZYMES"/>
    <property type="match status" value="1"/>
</dbReference>
<dbReference type="SMART" id="SM01274">
    <property type="entry name" value="malic"/>
    <property type="match status" value="1"/>
</dbReference>
<evidence type="ECO:0000256" key="5">
    <source>
        <dbReference type="RuleBase" id="RU003427"/>
    </source>
</evidence>
<proteinExistence type="inferred from homology"/>
<dbReference type="SMART" id="SM00919">
    <property type="entry name" value="Malic_M"/>
    <property type="match status" value="1"/>
</dbReference>
<dbReference type="InterPro" id="IPR001891">
    <property type="entry name" value="Malic_OxRdtase"/>
</dbReference>
<comment type="cofactor">
    <cofactor evidence="1">
        <name>Mn(2+)</name>
        <dbReference type="ChEBI" id="CHEBI:29035"/>
    </cofactor>
</comment>
<dbReference type="PIRSF" id="PIRSF000106">
    <property type="entry name" value="ME"/>
    <property type="match status" value="1"/>
</dbReference>
<comment type="similarity">
    <text evidence="2 5">Belongs to the malic enzymes family.</text>
</comment>
<dbReference type="PANTHER" id="PTHR23406">
    <property type="entry name" value="MALIC ENZYME-RELATED"/>
    <property type="match status" value="1"/>
</dbReference>
<dbReference type="InterPro" id="IPR015884">
    <property type="entry name" value="Malic_enzyme_CS"/>
</dbReference>
<evidence type="ECO:0000256" key="2">
    <source>
        <dbReference type="ARBA" id="ARBA00008785"/>
    </source>
</evidence>
<dbReference type="InterPro" id="IPR012301">
    <property type="entry name" value="Malic_N_dom"/>
</dbReference>
<organism evidence="8 9">
    <name type="scientific">Arachnia rubra</name>
    <dbReference type="NCBI Taxonomy" id="1547448"/>
    <lineage>
        <taxon>Bacteria</taxon>
        <taxon>Bacillati</taxon>
        <taxon>Actinomycetota</taxon>
        <taxon>Actinomycetes</taxon>
        <taxon>Propionibacteriales</taxon>
        <taxon>Propionibacteriaceae</taxon>
        <taxon>Arachnia</taxon>
    </lineage>
</organism>
<dbReference type="InterPro" id="IPR046346">
    <property type="entry name" value="Aminoacid_DH-like_N_sf"/>
</dbReference>
<dbReference type="Gene3D" id="3.40.50.720">
    <property type="entry name" value="NAD(P)-binding Rossmann-like Domain"/>
    <property type="match status" value="1"/>
</dbReference>
<evidence type="ECO:0000313" key="9">
    <source>
        <dbReference type="Proteomes" id="UP000678513"/>
    </source>
</evidence>
<dbReference type="PRINTS" id="PR00072">
    <property type="entry name" value="MALOXRDTASE"/>
</dbReference>
<dbReference type="Pfam" id="PF00390">
    <property type="entry name" value="malic"/>
    <property type="match status" value="1"/>
</dbReference>
<dbReference type="Gene3D" id="3.40.50.10380">
    <property type="entry name" value="Malic enzyme, N-terminal domain"/>
    <property type="match status" value="1"/>
</dbReference>
<reference evidence="8 9" key="1">
    <citation type="submission" date="2021-03" db="EMBL/GenBank/DDBJ databases">
        <title>Human Oral Microbial Genomes.</title>
        <authorList>
            <person name="Johnston C.D."/>
            <person name="Chen T."/>
            <person name="Dewhirst F.E."/>
        </authorList>
    </citation>
    <scope>NUCLEOTIDE SEQUENCE [LARGE SCALE GENOMIC DNA]</scope>
    <source>
        <strain evidence="8 9">DSMZ 100122</strain>
    </source>
</reference>
<keyword evidence="4" id="KW-0520">NAD</keyword>
<evidence type="ECO:0000256" key="3">
    <source>
        <dbReference type="ARBA" id="ARBA00022723"/>
    </source>
</evidence>
<feature type="domain" description="Malic enzyme NAD-binding" evidence="6">
    <location>
        <begin position="260"/>
        <end position="519"/>
    </location>
</feature>
<name>A0ABX7Y7D6_9ACTN</name>
<dbReference type="SUPFAM" id="SSF51735">
    <property type="entry name" value="NAD(P)-binding Rossmann-fold domains"/>
    <property type="match status" value="1"/>
</dbReference>
<gene>
    <name evidence="8" type="ORF">J5A65_03480</name>
</gene>
<keyword evidence="3 5" id="KW-0479">Metal-binding</keyword>
<dbReference type="InterPro" id="IPR036291">
    <property type="entry name" value="NAD(P)-bd_dom_sf"/>
</dbReference>
<dbReference type="EMBL" id="CP072384">
    <property type="protein sequence ID" value="QUC08809.1"/>
    <property type="molecule type" value="Genomic_DNA"/>
</dbReference>
<dbReference type="PANTHER" id="PTHR23406:SF34">
    <property type="entry name" value="NAD-DEPENDENT MALIC ENZYME, MITOCHONDRIAL"/>
    <property type="match status" value="1"/>
</dbReference>
<evidence type="ECO:0000313" key="8">
    <source>
        <dbReference type="EMBL" id="QUC08809.1"/>
    </source>
</evidence>
<keyword evidence="9" id="KW-1185">Reference proteome</keyword>
<protein>
    <submittedName>
        <fullName evidence="8">NAD-dependent malic enzyme</fullName>
    </submittedName>
</protein>
<evidence type="ECO:0000259" key="7">
    <source>
        <dbReference type="SMART" id="SM01274"/>
    </source>
</evidence>
<dbReference type="InterPro" id="IPR012302">
    <property type="entry name" value="Malic_NAD-bd"/>
</dbReference>
<accession>A0ABX7Y7D6</accession>
<dbReference type="SUPFAM" id="SSF53223">
    <property type="entry name" value="Aminoacid dehydrogenase-like, N-terminal domain"/>
    <property type="match status" value="1"/>
</dbReference>
<evidence type="ECO:0000256" key="1">
    <source>
        <dbReference type="ARBA" id="ARBA00001936"/>
    </source>
</evidence>
<dbReference type="RefSeq" id="WP_212325367.1">
    <property type="nucleotide sequence ID" value="NZ_AP024463.1"/>
</dbReference>